<name>A0A0F2E004_9STRE</name>
<keyword evidence="1" id="KW-0472">Membrane</keyword>
<reference evidence="2 3" key="1">
    <citation type="submission" date="2015-02" db="EMBL/GenBank/DDBJ databases">
        <title>Evolution of amylase-binding proteins of oral streptococcal species.</title>
        <authorList>
            <person name="Haase E.M."/>
        </authorList>
    </citation>
    <scope>NUCLEOTIDE SEQUENCE [LARGE SCALE GENOMIC DNA]</scope>
    <source>
        <strain evidence="2 3">UC921A</strain>
    </source>
</reference>
<sequence>MSDQNPNVELNKEEDKLIVENNSVEDMKNGPKAVKKPSALLSFSFYLALTYILLFISLALVAGPWGIVFLIFLGPNLIAYAIATVLTQIGIKKVNRNFLYASAGFYLLSGLLAFDPDWQIFRIFPFLSLVLVLIGIFLTKDTSN</sequence>
<evidence type="ECO:0000313" key="3">
    <source>
        <dbReference type="Proteomes" id="UP000033489"/>
    </source>
</evidence>
<feature type="transmembrane region" description="Helical" evidence="1">
    <location>
        <begin position="120"/>
        <end position="139"/>
    </location>
</feature>
<feature type="transmembrane region" description="Helical" evidence="1">
    <location>
        <begin position="98"/>
        <end position="114"/>
    </location>
</feature>
<dbReference type="OrthoDB" id="2221112at2"/>
<gene>
    <name evidence="2" type="ORF">TZ94_01410</name>
</gene>
<comment type="caution">
    <text evidence="2">The sequence shown here is derived from an EMBL/GenBank/DDBJ whole genome shotgun (WGS) entry which is preliminary data.</text>
</comment>
<keyword evidence="1" id="KW-0812">Transmembrane</keyword>
<keyword evidence="1" id="KW-1133">Transmembrane helix</keyword>
<dbReference type="RefSeq" id="WP_045615478.1">
    <property type="nucleotide sequence ID" value="NZ_JASHGR010000002.1"/>
</dbReference>
<accession>A0A0F2E004</accession>
<protein>
    <submittedName>
        <fullName evidence="2">Uncharacterized protein</fullName>
    </submittedName>
</protein>
<dbReference type="AlphaFoldDB" id="A0A0F2E004"/>
<organism evidence="2 3">
    <name type="scientific">Streptococcus infantis</name>
    <dbReference type="NCBI Taxonomy" id="68892"/>
    <lineage>
        <taxon>Bacteria</taxon>
        <taxon>Bacillati</taxon>
        <taxon>Bacillota</taxon>
        <taxon>Bacilli</taxon>
        <taxon>Lactobacillales</taxon>
        <taxon>Streptococcaceae</taxon>
        <taxon>Streptococcus</taxon>
    </lineage>
</organism>
<evidence type="ECO:0000313" key="2">
    <source>
        <dbReference type="EMBL" id="KJQ75116.1"/>
    </source>
</evidence>
<feature type="transmembrane region" description="Helical" evidence="1">
    <location>
        <begin position="67"/>
        <end position="86"/>
    </location>
</feature>
<proteinExistence type="predicted"/>
<evidence type="ECO:0000256" key="1">
    <source>
        <dbReference type="SAM" id="Phobius"/>
    </source>
</evidence>
<dbReference type="Proteomes" id="UP000033489">
    <property type="component" value="Unassembled WGS sequence"/>
</dbReference>
<dbReference type="PATRIC" id="fig|28037.216.peg.1357"/>
<dbReference type="EMBL" id="JYGT01000009">
    <property type="protein sequence ID" value="KJQ75116.1"/>
    <property type="molecule type" value="Genomic_DNA"/>
</dbReference>
<feature type="transmembrane region" description="Helical" evidence="1">
    <location>
        <begin position="38"/>
        <end position="61"/>
    </location>
</feature>